<keyword evidence="7" id="KW-0560">Oxidoreductase</keyword>
<keyword evidence="9" id="KW-0486">Methionine biosynthesis</keyword>
<dbReference type="GO" id="GO:0010309">
    <property type="term" value="F:acireductone dioxygenase [iron(II)-requiring] activity"/>
    <property type="evidence" value="ECO:0007669"/>
    <property type="project" value="UniProtKB-EC"/>
</dbReference>
<dbReference type="Pfam" id="PF03079">
    <property type="entry name" value="ARD"/>
    <property type="match status" value="1"/>
</dbReference>
<dbReference type="GO" id="GO:0046872">
    <property type="term" value="F:metal ion binding"/>
    <property type="evidence" value="ECO:0007669"/>
    <property type="project" value="UniProtKB-KW"/>
</dbReference>
<dbReference type="InterPro" id="IPR011051">
    <property type="entry name" value="RmlC_Cupin_sf"/>
</dbReference>
<keyword evidence="6 11" id="KW-0223">Dioxygenase</keyword>
<evidence type="ECO:0000256" key="3">
    <source>
        <dbReference type="ARBA" id="ARBA00022596"/>
    </source>
</evidence>
<dbReference type="PANTHER" id="PTHR23418:SF0">
    <property type="entry name" value="ACIREDUCTONE DIOXYGENASE"/>
    <property type="match status" value="1"/>
</dbReference>
<dbReference type="InterPro" id="IPR004313">
    <property type="entry name" value="ARD"/>
</dbReference>
<evidence type="ECO:0000256" key="10">
    <source>
        <dbReference type="ARBA" id="ARBA00039005"/>
    </source>
</evidence>
<keyword evidence="8" id="KW-0408">Iron</keyword>
<dbReference type="EMBL" id="LN483157">
    <property type="protein sequence ID" value="CED83574.1"/>
    <property type="molecule type" value="Genomic_DNA"/>
</dbReference>
<sequence length="139" mass="16273">MKAYYYDNIEGDQRAPHDSGEEVTPDELQRLGLFHEFIPLVGREEKDWTADIDRVAKERDYKNRDVINVSKAGLGELYESKIKSFFQEHLHEDEEIRFILDGSGYFDVKTAPPQERWIRVAMEQGDLLVLPPGIYHRAY</sequence>
<dbReference type="GO" id="GO:0009086">
    <property type="term" value="P:methionine biosynthetic process"/>
    <property type="evidence" value="ECO:0007669"/>
    <property type="project" value="UniProtKB-KW"/>
</dbReference>
<comment type="catalytic activity">
    <reaction evidence="1">
        <text>1,2-dihydroxy-5-(methylsulfanyl)pent-1-en-3-one + O2 = 4-methylsulfanyl-2-oxobutanoate + formate + 2 H(+)</text>
        <dbReference type="Rhea" id="RHEA:24504"/>
        <dbReference type="ChEBI" id="CHEBI:15378"/>
        <dbReference type="ChEBI" id="CHEBI:15379"/>
        <dbReference type="ChEBI" id="CHEBI:15740"/>
        <dbReference type="ChEBI" id="CHEBI:16723"/>
        <dbReference type="ChEBI" id="CHEBI:49252"/>
        <dbReference type="EC" id="1.13.11.54"/>
    </reaction>
</comment>
<dbReference type="Gene3D" id="2.60.120.10">
    <property type="entry name" value="Jelly Rolls"/>
    <property type="match status" value="1"/>
</dbReference>
<evidence type="ECO:0000256" key="6">
    <source>
        <dbReference type="ARBA" id="ARBA00022964"/>
    </source>
</evidence>
<dbReference type="EC" id="1.13.11.54" evidence="10"/>
<dbReference type="SUPFAM" id="SSF51182">
    <property type="entry name" value="RmlC-like cupins"/>
    <property type="match status" value="1"/>
</dbReference>
<reference evidence="11" key="1">
    <citation type="submission" date="2014-08" db="EMBL/GenBank/DDBJ databases">
        <authorList>
            <person name="Sharma Rahul"/>
            <person name="Thines Marco"/>
        </authorList>
    </citation>
    <scope>NUCLEOTIDE SEQUENCE</scope>
</reference>
<evidence type="ECO:0000256" key="7">
    <source>
        <dbReference type="ARBA" id="ARBA00023002"/>
    </source>
</evidence>
<dbReference type="PANTHER" id="PTHR23418">
    <property type="entry name" value="ACIREDUCTONE DIOXYGENASE"/>
    <property type="match status" value="1"/>
</dbReference>
<protein>
    <recommendedName>
        <fullName evidence="10">acireductone dioxygenase (Fe(2+)-requiring)</fullName>
        <ecNumber evidence="10">1.13.11.54</ecNumber>
    </recommendedName>
</protein>
<proteinExistence type="predicted"/>
<keyword evidence="5" id="KW-0479">Metal-binding</keyword>
<evidence type="ECO:0000313" key="11">
    <source>
        <dbReference type="EMBL" id="CED83574.1"/>
    </source>
</evidence>
<evidence type="ECO:0000256" key="8">
    <source>
        <dbReference type="ARBA" id="ARBA00023004"/>
    </source>
</evidence>
<accession>A0A0F7SSG8</accession>
<keyword evidence="4" id="KW-0028">Amino-acid biosynthesis</keyword>
<evidence type="ECO:0000256" key="1">
    <source>
        <dbReference type="ARBA" id="ARBA00000428"/>
    </source>
</evidence>
<organism evidence="11">
    <name type="scientific">Phaffia rhodozyma</name>
    <name type="common">Yeast</name>
    <name type="synonym">Xanthophyllomyces dendrorhous</name>
    <dbReference type="NCBI Taxonomy" id="264483"/>
    <lineage>
        <taxon>Eukaryota</taxon>
        <taxon>Fungi</taxon>
        <taxon>Dikarya</taxon>
        <taxon>Basidiomycota</taxon>
        <taxon>Agaricomycotina</taxon>
        <taxon>Tremellomycetes</taxon>
        <taxon>Cystofilobasidiales</taxon>
        <taxon>Mrakiaceae</taxon>
        <taxon>Phaffia</taxon>
    </lineage>
</organism>
<evidence type="ECO:0000256" key="9">
    <source>
        <dbReference type="ARBA" id="ARBA00023167"/>
    </source>
</evidence>
<keyword evidence="3" id="KW-0533">Nickel</keyword>
<name>A0A0F7SSG8_PHARH</name>
<dbReference type="CDD" id="cd02232">
    <property type="entry name" value="cupin_ARD"/>
    <property type="match status" value="1"/>
</dbReference>
<comment type="cofactor">
    <cofactor evidence="2">
        <name>Fe(2+)</name>
        <dbReference type="ChEBI" id="CHEBI:29033"/>
    </cofactor>
</comment>
<evidence type="ECO:0000256" key="2">
    <source>
        <dbReference type="ARBA" id="ARBA00001954"/>
    </source>
</evidence>
<dbReference type="InterPro" id="IPR014710">
    <property type="entry name" value="RmlC-like_jellyroll"/>
</dbReference>
<dbReference type="AlphaFoldDB" id="A0A0F7SSG8"/>
<evidence type="ECO:0000256" key="4">
    <source>
        <dbReference type="ARBA" id="ARBA00022605"/>
    </source>
</evidence>
<evidence type="ECO:0000256" key="5">
    <source>
        <dbReference type="ARBA" id="ARBA00022723"/>
    </source>
</evidence>